<feature type="domain" description="Immunity protein Imm33" evidence="1">
    <location>
        <begin position="7"/>
        <end position="91"/>
    </location>
</feature>
<evidence type="ECO:0000313" key="2">
    <source>
        <dbReference type="EMBL" id="APZ95414.1"/>
    </source>
</evidence>
<dbReference type="EMBL" id="CP017641">
    <property type="protein sequence ID" value="APZ95414.1"/>
    <property type="molecule type" value="Genomic_DNA"/>
</dbReference>
<evidence type="ECO:0000313" key="3">
    <source>
        <dbReference type="Proteomes" id="UP000187735"/>
    </source>
</evidence>
<organism evidence="2 3">
    <name type="scientific">Fuerstiella marisgermanici</name>
    <dbReference type="NCBI Taxonomy" id="1891926"/>
    <lineage>
        <taxon>Bacteria</taxon>
        <taxon>Pseudomonadati</taxon>
        <taxon>Planctomycetota</taxon>
        <taxon>Planctomycetia</taxon>
        <taxon>Planctomycetales</taxon>
        <taxon>Planctomycetaceae</taxon>
        <taxon>Fuerstiella</taxon>
    </lineage>
</organism>
<sequence length="102" mass="11084">MKVGYILVSNEIMVDGKPIGFLYREPPDNSLDSGWRALSGDESHEYAEEANNFALYNASTVVNVAREIIPLLGLSAPVAFERDATTGNLVAVEDDEDVSHDA</sequence>
<evidence type="ECO:0000259" key="1">
    <source>
        <dbReference type="Pfam" id="PF09951"/>
    </source>
</evidence>
<protein>
    <recommendedName>
        <fullName evidence="1">Immunity protein Imm33 domain-containing protein</fullName>
    </recommendedName>
</protein>
<reference evidence="2 3" key="1">
    <citation type="journal article" date="2016" name="Front. Microbiol.">
        <title>Fuerstia marisgermanicae gen. nov., sp. nov., an Unusual Member of the Phylum Planctomycetes from the German Wadden Sea.</title>
        <authorList>
            <person name="Kohn T."/>
            <person name="Heuer A."/>
            <person name="Jogler M."/>
            <person name="Vollmers J."/>
            <person name="Boedeker C."/>
            <person name="Bunk B."/>
            <person name="Rast P."/>
            <person name="Borchert D."/>
            <person name="Glockner I."/>
            <person name="Freese H.M."/>
            <person name="Klenk H.P."/>
            <person name="Overmann J."/>
            <person name="Kaster A.K."/>
            <person name="Rohde M."/>
            <person name="Wiegand S."/>
            <person name="Jogler C."/>
        </authorList>
    </citation>
    <scope>NUCLEOTIDE SEQUENCE [LARGE SCALE GENOMIC DNA]</scope>
    <source>
        <strain evidence="2 3">NH11</strain>
    </source>
</reference>
<accession>A0A1P8WMY0</accession>
<proteinExistence type="predicted"/>
<dbReference type="InterPro" id="IPR018689">
    <property type="entry name" value="Imm33_dom"/>
</dbReference>
<dbReference type="PANTHER" id="PTHR38743">
    <property type="entry name" value="SIMILAR TO GLYOXYLASE I FAMILY PROTEIN"/>
    <property type="match status" value="1"/>
</dbReference>
<dbReference type="STRING" id="1891926.Fuma_05072"/>
<gene>
    <name evidence="2" type="ORF">Fuma_05072</name>
</gene>
<dbReference type="PANTHER" id="PTHR38743:SF2">
    <property type="entry name" value="DUF2185 DOMAIN-CONTAINING PROTEIN"/>
    <property type="match status" value="1"/>
</dbReference>
<dbReference type="KEGG" id="fmr:Fuma_05072"/>
<keyword evidence="3" id="KW-1185">Reference proteome</keyword>
<dbReference type="RefSeq" id="WP_077026577.1">
    <property type="nucleotide sequence ID" value="NZ_CP017641.1"/>
</dbReference>
<dbReference type="AlphaFoldDB" id="A0A1P8WMY0"/>
<name>A0A1P8WMY0_9PLAN</name>
<dbReference type="Proteomes" id="UP000187735">
    <property type="component" value="Chromosome"/>
</dbReference>
<dbReference type="OrthoDB" id="4827574at2"/>
<dbReference type="Pfam" id="PF09951">
    <property type="entry name" value="Imm33"/>
    <property type="match status" value="1"/>
</dbReference>